<dbReference type="AlphaFoldDB" id="A0AAN8YWJ4"/>
<feature type="region of interest" description="Disordered" evidence="1">
    <location>
        <begin position="81"/>
        <end position="104"/>
    </location>
</feature>
<proteinExistence type="predicted"/>
<sequence>MNDSLGLAEGGTPENRLLDWEGRRGVRELSENRPVIFPPSRGGGSRCSVKPAWRIALLTMGHELQAFARSPWPTLDLDRASRKLTPRARPRGLNQSSIRLKALT</sequence>
<evidence type="ECO:0000313" key="2">
    <source>
        <dbReference type="EMBL" id="KAK6914955.1"/>
    </source>
</evidence>
<dbReference type="AntiFam" id="ANF00039">
    <property type="entry name" value="Antisense to SRP RNA"/>
</dbReference>
<organism evidence="2 3">
    <name type="scientific">Dillenia turbinata</name>
    <dbReference type="NCBI Taxonomy" id="194707"/>
    <lineage>
        <taxon>Eukaryota</taxon>
        <taxon>Viridiplantae</taxon>
        <taxon>Streptophyta</taxon>
        <taxon>Embryophyta</taxon>
        <taxon>Tracheophyta</taxon>
        <taxon>Spermatophyta</taxon>
        <taxon>Magnoliopsida</taxon>
        <taxon>eudicotyledons</taxon>
        <taxon>Gunneridae</taxon>
        <taxon>Pentapetalae</taxon>
        <taxon>Dilleniales</taxon>
        <taxon>Dilleniaceae</taxon>
        <taxon>Dillenia</taxon>
    </lineage>
</organism>
<dbReference type="EMBL" id="JBAMMX010000025">
    <property type="protein sequence ID" value="KAK6914955.1"/>
    <property type="molecule type" value="Genomic_DNA"/>
</dbReference>
<keyword evidence="3" id="KW-1185">Reference proteome</keyword>
<evidence type="ECO:0000313" key="3">
    <source>
        <dbReference type="Proteomes" id="UP001370490"/>
    </source>
</evidence>
<reference evidence="2 3" key="1">
    <citation type="submission" date="2023-12" db="EMBL/GenBank/DDBJ databases">
        <title>A high-quality genome assembly for Dillenia turbinata (Dilleniales).</title>
        <authorList>
            <person name="Chanderbali A."/>
        </authorList>
    </citation>
    <scope>NUCLEOTIDE SEQUENCE [LARGE SCALE GENOMIC DNA]</scope>
    <source>
        <strain evidence="2">LSX21</strain>
        <tissue evidence="2">Leaf</tissue>
    </source>
</reference>
<gene>
    <name evidence="2" type="ORF">RJ641_020072</name>
</gene>
<protein>
    <submittedName>
        <fullName evidence="2">Uncharacterized protein</fullName>
    </submittedName>
</protein>
<comment type="caution">
    <text evidence="2">The sequence shown here is derived from an EMBL/GenBank/DDBJ whole genome shotgun (WGS) entry which is preliminary data.</text>
</comment>
<accession>A0AAN8YWJ4</accession>
<dbReference type="Proteomes" id="UP001370490">
    <property type="component" value="Unassembled WGS sequence"/>
</dbReference>
<evidence type="ECO:0000256" key="1">
    <source>
        <dbReference type="SAM" id="MobiDB-lite"/>
    </source>
</evidence>
<name>A0AAN8YWJ4_9MAGN</name>